<feature type="region of interest" description="Disordered" evidence="8">
    <location>
        <begin position="611"/>
        <end position="631"/>
    </location>
</feature>
<dbReference type="EMBL" id="VLTO01000009">
    <property type="protein sequence ID" value="KAA0176244.1"/>
    <property type="molecule type" value="Genomic_DNA"/>
</dbReference>
<comment type="similarity">
    <text evidence="2">Belongs to the NDUFAF7 family.</text>
</comment>
<feature type="compositionally biased region" description="Low complexity" evidence="8">
    <location>
        <begin position="508"/>
        <end position="522"/>
    </location>
</feature>
<dbReference type="PANTHER" id="PTHR12049:SF7">
    <property type="entry name" value="PROTEIN ARGININE METHYLTRANSFERASE NDUFAF7, MITOCHONDRIAL"/>
    <property type="match status" value="1"/>
</dbReference>
<feature type="region of interest" description="Disordered" evidence="8">
    <location>
        <begin position="491"/>
        <end position="543"/>
    </location>
</feature>
<evidence type="ECO:0000256" key="4">
    <source>
        <dbReference type="ARBA" id="ARBA00022603"/>
    </source>
</evidence>
<comment type="catalytic activity">
    <reaction evidence="7">
        <text>L-arginyl-[protein] + 2 S-adenosyl-L-methionine = N(omega),N(omega)'-dimethyl-L-arginyl-[protein] + 2 S-adenosyl-L-homocysteine + 2 H(+)</text>
        <dbReference type="Rhea" id="RHEA:48108"/>
        <dbReference type="Rhea" id="RHEA-COMP:10532"/>
        <dbReference type="Rhea" id="RHEA-COMP:11992"/>
        <dbReference type="ChEBI" id="CHEBI:15378"/>
        <dbReference type="ChEBI" id="CHEBI:29965"/>
        <dbReference type="ChEBI" id="CHEBI:57856"/>
        <dbReference type="ChEBI" id="CHEBI:59789"/>
        <dbReference type="ChEBI" id="CHEBI:88221"/>
        <dbReference type="EC" id="2.1.1.320"/>
    </reaction>
</comment>
<evidence type="ECO:0000313" key="9">
    <source>
        <dbReference type="EMBL" id="KAA0163401.1"/>
    </source>
</evidence>
<feature type="compositionally biased region" description="Low complexity" evidence="8">
    <location>
        <begin position="775"/>
        <end position="785"/>
    </location>
</feature>
<comment type="caution">
    <text evidence="11">The sequence shown here is derived from an EMBL/GenBank/DDBJ whole genome shotgun (WGS) entry which is preliminary data.</text>
</comment>
<proteinExistence type="inferred from homology"/>
<evidence type="ECO:0000256" key="8">
    <source>
        <dbReference type="SAM" id="MobiDB-lite"/>
    </source>
</evidence>
<dbReference type="AlphaFoldDB" id="A0A5A8EG60"/>
<dbReference type="InterPro" id="IPR038375">
    <property type="entry name" value="NDUFAF7_sf"/>
</dbReference>
<dbReference type="OrthoDB" id="438553at2759"/>
<evidence type="ECO:0000313" key="11">
    <source>
        <dbReference type="EMBL" id="KAA0176244.1"/>
    </source>
</evidence>
<comment type="subcellular location">
    <subcellularLocation>
        <location evidence="1">Mitochondrion</location>
    </subcellularLocation>
</comment>
<dbReference type="Proteomes" id="UP000325113">
    <property type="component" value="Unassembled WGS sequence"/>
</dbReference>
<feature type="compositionally biased region" description="Low complexity" evidence="8">
    <location>
        <begin position="617"/>
        <end position="631"/>
    </location>
</feature>
<feature type="region of interest" description="Disordered" evidence="8">
    <location>
        <begin position="416"/>
        <end position="450"/>
    </location>
</feature>
<evidence type="ECO:0000256" key="2">
    <source>
        <dbReference type="ARBA" id="ARBA00005891"/>
    </source>
</evidence>
<dbReference type="GO" id="GO:0005739">
    <property type="term" value="C:mitochondrion"/>
    <property type="evidence" value="ECO:0007669"/>
    <property type="project" value="UniProtKB-SubCell"/>
</dbReference>
<gene>
    <name evidence="11" type="ORF">FNF27_02301</name>
    <name evidence="9" type="ORF">FNF28_04227</name>
    <name evidence="10" type="ORF">FNF31_00578</name>
</gene>
<organism evidence="11 12">
    <name type="scientific">Cafeteria roenbergensis</name>
    <name type="common">Marine flagellate</name>
    <dbReference type="NCBI Taxonomy" id="33653"/>
    <lineage>
        <taxon>Eukaryota</taxon>
        <taxon>Sar</taxon>
        <taxon>Stramenopiles</taxon>
        <taxon>Bigyra</taxon>
        <taxon>Opalozoa</taxon>
        <taxon>Bicosoecida</taxon>
        <taxon>Cafeteriaceae</taxon>
        <taxon>Cafeteria</taxon>
    </lineage>
</organism>
<dbReference type="PANTHER" id="PTHR12049">
    <property type="entry name" value="PROTEIN ARGININE METHYLTRANSFERASE NDUFAF7, MITOCHONDRIAL"/>
    <property type="match status" value="1"/>
</dbReference>
<dbReference type="Proteomes" id="UP000324907">
    <property type="component" value="Unassembled WGS sequence"/>
</dbReference>
<dbReference type="GO" id="GO:0035243">
    <property type="term" value="F:protein-arginine omega-N symmetric methyltransferase activity"/>
    <property type="evidence" value="ECO:0007669"/>
    <property type="project" value="UniProtKB-EC"/>
</dbReference>
<evidence type="ECO:0000256" key="1">
    <source>
        <dbReference type="ARBA" id="ARBA00004173"/>
    </source>
</evidence>
<dbReference type="EMBL" id="VLTL01000066">
    <property type="protein sequence ID" value="KAA0163401.1"/>
    <property type="molecule type" value="Genomic_DNA"/>
</dbReference>
<name>A0A5A8EG60_CAFRO</name>
<dbReference type="Pfam" id="PF02636">
    <property type="entry name" value="Methyltransf_28"/>
    <property type="match status" value="2"/>
</dbReference>
<dbReference type="InterPro" id="IPR029063">
    <property type="entry name" value="SAM-dependent_MTases_sf"/>
</dbReference>
<feature type="region of interest" description="Disordered" evidence="8">
    <location>
        <begin position="826"/>
        <end position="850"/>
    </location>
</feature>
<dbReference type="InterPro" id="IPR003788">
    <property type="entry name" value="NDUFAF7"/>
</dbReference>
<evidence type="ECO:0000313" key="10">
    <source>
        <dbReference type="EMBL" id="KAA0168079.1"/>
    </source>
</evidence>
<dbReference type="GO" id="GO:0032259">
    <property type="term" value="P:methylation"/>
    <property type="evidence" value="ECO:0007669"/>
    <property type="project" value="UniProtKB-KW"/>
</dbReference>
<evidence type="ECO:0000256" key="3">
    <source>
        <dbReference type="ARBA" id="ARBA00011935"/>
    </source>
</evidence>
<dbReference type="GO" id="GO:0032981">
    <property type="term" value="P:mitochondrial respiratory chain complex I assembly"/>
    <property type="evidence" value="ECO:0007669"/>
    <property type="project" value="TreeGrafter"/>
</dbReference>
<evidence type="ECO:0000313" key="13">
    <source>
        <dbReference type="Proteomes" id="UP000324907"/>
    </source>
</evidence>
<accession>A0A5A8EG60</accession>
<dbReference type="Gene3D" id="3.40.50.12710">
    <property type="match status" value="2"/>
</dbReference>
<feature type="compositionally biased region" description="Basic and acidic residues" evidence="8">
    <location>
        <begin position="431"/>
        <end position="450"/>
    </location>
</feature>
<feature type="compositionally biased region" description="Low complexity" evidence="8">
    <location>
        <begin position="529"/>
        <end position="542"/>
    </location>
</feature>
<reference evidence="12 13" key="1">
    <citation type="submission" date="2019-07" db="EMBL/GenBank/DDBJ databases">
        <title>Genomes of Cafeteria roenbergensis.</title>
        <authorList>
            <person name="Fischer M.G."/>
            <person name="Hackl T."/>
            <person name="Roman M."/>
        </authorList>
    </citation>
    <scope>NUCLEOTIDE SEQUENCE [LARGE SCALE GENOMIC DNA]</scope>
    <source>
        <strain evidence="10 14">Cflag</strain>
        <strain evidence="11 12">E4-10P</strain>
        <strain evidence="9 13">RCC970-E3</strain>
    </source>
</reference>
<protein>
    <recommendedName>
        <fullName evidence="3">type II protein arginine methyltransferase</fullName>
        <ecNumber evidence="3">2.1.1.320</ecNumber>
    </recommendedName>
</protein>
<evidence type="ECO:0000313" key="12">
    <source>
        <dbReference type="Proteomes" id="UP000322899"/>
    </source>
</evidence>
<dbReference type="EC" id="2.1.1.320" evidence="3"/>
<evidence type="ECO:0000256" key="6">
    <source>
        <dbReference type="ARBA" id="ARBA00023128"/>
    </source>
</evidence>
<dbReference type="Proteomes" id="UP000322899">
    <property type="component" value="Unassembled WGS sequence"/>
</dbReference>
<evidence type="ECO:0000256" key="5">
    <source>
        <dbReference type="ARBA" id="ARBA00022679"/>
    </source>
</evidence>
<dbReference type="EMBL" id="VLTM01000003">
    <property type="protein sequence ID" value="KAA0168079.1"/>
    <property type="molecule type" value="Genomic_DNA"/>
</dbReference>
<keyword evidence="6" id="KW-0496">Mitochondrion</keyword>
<evidence type="ECO:0000313" key="14">
    <source>
        <dbReference type="Proteomes" id="UP000325113"/>
    </source>
</evidence>
<dbReference type="SUPFAM" id="SSF53335">
    <property type="entry name" value="S-adenosyl-L-methionine-dependent methyltransferases"/>
    <property type="match status" value="2"/>
</dbReference>
<evidence type="ECO:0000256" key="7">
    <source>
        <dbReference type="ARBA" id="ARBA00048612"/>
    </source>
</evidence>
<sequence length="850" mass="87815">MRPALAVRRAAAPARRASVAAALRLSASVRCSSGEAAAGKGGPSDAGRWVDIRVDTTGLAGRDAKAKDVARARGEIPDNSATKSELSPLGRELKSLILARGPLSIAEFMRQALLHPVHGYYMREDADVFGRRGDFVTSPEVTQVFGELIGVWLVAMWHQLGSPPLVRIVEMGPGLGTLMRDALRAASRFPGFYAGASVHMVEASPALRRKQAEALACTEFTDAGPGVGAAGSGAAVESMRCGIGGGTPCSPVSGPTITWHGHVSDVPKDGAFLCVAHELFDALPVHQIERTARGWRERLVEVDDDEGGHHFRLALARCETPASRYFTDVHPLSAPKHVPDDDPSLAVWRLRPGAPPARLDGLERELGLAPADGSPATDAAASAGAAGSAAAAAGGTRAALQGVRAGRDGIGALRRAMGKGGGGPKSPMAAAREKEELPERRAEEAVTEQRRRQLETLERDMRDEARRAGVDVDAHDAEVRAESAARAASAIRTSAERVEHMTRHVASKRAAALRAAATPAAAEGTPKQGAPAAASAPAAPAAGSGGMGFLKGLRPKAASAPAAPGKAASSDLTPSLAQIADEAAAQHRELEREGRLQDIARAAIRGRTVGDLEREAASSPPGSSAAAGEAPAAAAASSNGWLEEAEVGSVVEFSPQSCVLAAELSARVGEQGGAALIIDYGNDFAPESTVRGIRDHAFTSFLERPGDTDVTADVDFRGLRHAADVGHPGTASVGPVPQGEFLQRMGIRERTQAALDLLVAQEAEEAERRGDAKGGAESAAPAARAVDGSDLSAAERLVAAVERIVNPDSGMGGIYKAMAIVPKSMTAGHGVPGFPSPDDQAAPTRSGERA</sequence>
<feature type="region of interest" description="Disordered" evidence="8">
    <location>
        <begin position="766"/>
        <end position="788"/>
    </location>
</feature>
<keyword evidence="4" id="KW-0489">Methyltransferase</keyword>
<keyword evidence="5" id="KW-0808">Transferase</keyword>